<keyword evidence="2 3" id="KW-0378">Hydrolase</keyword>
<accession>A0A2P7RIV1</accession>
<dbReference type="InterPro" id="IPR038592">
    <property type="entry name" value="CheD-like_sf"/>
</dbReference>
<evidence type="ECO:0000256" key="2">
    <source>
        <dbReference type="ARBA" id="ARBA00022801"/>
    </source>
</evidence>
<name>A0A2P7RIV1_9HYPH</name>
<gene>
    <name evidence="3" type="primary">cheD</name>
    <name evidence="5" type="ORF">C7I85_30135</name>
</gene>
<evidence type="ECO:0000256" key="3">
    <source>
        <dbReference type="HAMAP-Rule" id="MF_01440"/>
    </source>
</evidence>
<evidence type="ECO:0000256" key="1">
    <source>
        <dbReference type="ARBA" id="ARBA00022500"/>
    </source>
</evidence>
<dbReference type="HAMAP" id="MF_01440">
    <property type="entry name" value="CheD"/>
    <property type="match status" value="1"/>
</dbReference>
<comment type="similarity">
    <text evidence="3">Belongs to the CheD family.</text>
</comment>
<feature type="region of interest" description="Disordered" evidence="4">
    <location>
        <begin position="144"/>
        <end position="163"/>
    </location>
</feature>
<dbReference type="OrthoDB" id="9807202at2"/>
<evidence type="ECO:0000313" key="6">
    <source>
        <dbReference type="Proteomes" id="UP000240653"/>
    </source>
</evidence>
<dbReference type="InterPro" id="IPR011324">
    <property type="entry name" value="Cytotoxic_necrot_fac-like_cat"/>
</dbReference>
<dbReference type="EMBL" id="PXYL01000051">
    <property type="protein sequence ID" value="PSJ50132.1"/>
    <property type="molecule type" value="Genomic_DNA"/>
</dbReference>
<evidence type="ECO:0000313" key="5">
    <source>
        <dbReference type="EMBL" id="PSJ50132.1"/>
    </source>
</evidence>
<dbReference type="EC" id="3.5.1.44" evidence="3"/>
<dbReference type="SUPFAM" id="SSF64438">
    <property type="entry name" value="CNF1/YfiH-like putative cysteine hydrolases"/>
    <property type="match status" value="1"/>
</dbReference>
<dbReference type="PANTHER" id="PTHR35147:SF3">
    <property type="entry name" value="CHEMORECEPTOR GLUTAMINE DEAMIDASE CHED 1-RELATED"/>
    <property type="match status" value="1"/>
</dbReference>
<organism evidence="5 6">
    <name type="scientific">Pseudaminobacter soli</name>
    <name type="common">ex Li et al. 2025</name>
    <dbReference type="NCBI Taxonomy" id="1295366"/>
    <lineage>
        <taxon>Bacteria</taxon>
        <taxon>Pseudomonadati</taxon>
        <taxon>Pseudomonadota</taxon>
        <taxon>Alphaproteobacteria</taxon>
        <taxon>Hyphomicrobiales</taxon>
        <taxon>Phyllobacteriaceae</taxon>
        <taxon>Pseudaminobacter</taxon>
    </lineage>
</organism>
<dbReference type="Gene3D" id="3.30.1330.200">
    <property type="match status" value="1"/>
</dbReference>
<dbReference type="RefSeq" id="WP_106727663.1">
    <property type="nucleotide sequence ID" value="NZ_PXYL01000051.1"/>
</dbReference>
<dbReference type="GO" id="GO:0006935">
    <property type="term" value="P:chemotaxis"/>
    <property type="evidence" value="ECO:0007669"/>
    <property type="project" value="UniProtKB-UniRule"/>
</dbReference>
<keyword evidence="6" id="KW-1185">Reference proteome</keyword>
<sequence>MRGEFYVVDRSEVVLTTLLGSCVAACLRDPQARVGGMNHFLLPGTLGAARQDAERYGVHLMELLVNGLLARGAQRQRLEAKLFGGARTLEGLSDIGALNAEFAKGFLRHEGIAVVGGDLGGERGRRIEYWPVSGRARQALLKGDPGLAAPAPPPPPSGAVEFF</sequence>
<dbReference type="GO" id="GO:0050568">
    <property type="term" value="F:protein-glutamine glutaminase activity"/>
    <property type="evidence" value="ECO:0007669"/>
    <property type="project" value="UniProtKB-UniRule"/>
</dbReference>
<dbReference type="Pfam" id="PF03975">
    <property type="entry name" value="CheD"/>
    <property type="match status" value="1"/>
</dbReference>
<evidence type="ECO:0000256" key="4">
    <source>
        <dbReference type="SAM" id="MobiDB-lite"/>
    </source>
</evidence>
<dbReference type="Proteomes" id="UP000240653">
    <property type="component" value="Unassembled WGS sequence"/>
</dbReference>
<dbReference type="CDD" id="cd16352">
    <property type="entry name" value="CheD"/>
    <property type="match status" value="1"/>
</dbReference>
<comment type="catalytic activity">
    <reaction evidence="3">
        <text>L-glutaminyl-[protein] + H2O = L-glutamyl-[protein] + NH4(+)</text>
        <dbReference type="Rhea" id="RHEA:16441"/>
        <dbReference type="Rhea" id="RHEA-COMP:10207"/>
        <dbReference type="Rhea" id="RHEA-COMP:10208"/>
        <dbReference type="ChEBI" id="CHEBI:15377"/>
        <dbReference type="ChEBI" id="CHEBI:28938"/>
        <dbReference type="ChEBI" id="CHEBI:29973"/>
        <dbReference type="ChEBI" id="CHEBI:30011"/>
        <dbReference type="EC" id="3.5.1.44"/>
    </reaction>
</comment>
<reference evidence="5 6" key="1">
    <citation type="submission" date="2018-03" db="EMBL/GenBank/DDBJ databases">
        <title>The draft genome of Mesorhizobium soli JCM 19897.</title>
        <authorList>
            <person name="Li L."/>
            <person name="Liu L."/>
            <person name="Liang L."/>
            <person name="Wang T."/>
            <person name="Zhang X."/>
        </authorList>
    </citation>
    <scope>NUCLEOTIDE SEQUENCE [LARGE SCALE GENOMIC DNA]</scope>
    <source>
        <strain evidence="5 6">JCM 19897</strain>
    </source>
</reference>
<dbReference type="InterPro" id="IPR005659">
    <property type="entry name" value="Chemorcpt_Glu_NH3ase_CheD"/>
</dbReference>
<keyword evidence="1 3" id="KW-0145">Chemotaxis</keyword>
<proteinExistence type="inferred from homology"/>
<comment type="function">
    <text evidence="3">Probably deamidates glutamine residues to glutamate on methyl-accepting chemotaxis receptors (MCPs), playing an important role in chemotaxis.</text>
</comment>
<protein>
    <recommendedName>
        <fullName evidence="3">Probable chemoreceptor glutamine deamidase CheD</fullName>
        <ecNumber evidence="3">3.5.1.44</ecNumber>
    </recommendedName>
</protein>
<dbReference type="AlphaFoldDB" id="A0A2P7RIV1"/>
<comment type="caution">
    <text evidence="5">The sequence shown here is derived from an EMBL/GenBank/DDBJ whole genome shotgun (WGS) entry which is preliminary data.</text>
</comment>
<dbReference type="PANTHER" id="PTHR35147">
    <property type="entry name" value="CHEMORECEPTOR GLUTAMINE DEAMIDASE CHED-RELATED"/>
    <property type="match status" value="1"/>
</dbReference>